<dbReference type="PANTHER" id="PTHR36427:SF3">
    <property type="entry name" value="LARGE RIBOSOMAL SUBUNIT PROTEIN UL1M"/>
    <property type="match status" value="1"/>
</dbReference>
<dbReference type="GO" id="GO:0006412">
    <property type="term" value="P:translation"/>
    <property type="evidence" value="ECO:0007669"/>
    <property type="project" value="UniProtKB-UniRule"/>
</dbReference>
<dbReference type="FunFam" id="3.40.50.790:FF:000001">
    <property type="entry name" value="50S ribosomal protein L1"/>
    <property type="match status" value="1"/>
</dbReference>
<dbReference type="Pfam" id="PF00687">
    <property type="entry name" value="Ribosomal_L1"/>
    <property type="match status" value="1"/>
</dbReference>
<dbReference type="InterPro" id="IPR002143">
    <property type="entry name" value="Ribosomal_uL1"/>
</dbReference>
<dbReference type="CDD" id="cd00403">
    <property type="entry name" value="Ribosomal_L1"/>
    <property type="match status" value="1"/>
</dbReference>
<keyword evidence="4 10" id="KW-0699">rRNA-binding</keyword>
<dbReference type="GO" id="GO:0015934">
    <property type="term" value="C:large ribosomal subunit"/>
    <property type="evidence" value="ECO:0007669"/>
    <property type="project" value="InterPro"/>
</dbReference>
<comment type="function">
    <text evidence="10">Binds directly to 23S rRNA. The L1 stalk is quite mobile in the ribosome, and is involved in E site tRNA release.</text>
</comment>
<dbReference type="PROSITE" id="PS01199">
    <property type="entry name" value="RIBOSOMAL_L1"/>
    <property type="match status" value="1"/>
</dbReference>
<dbReference type="GO" id="GO:0000049">
    <property type="term" value="F:tRNA binding"/>
    <property type="evidence" value="ECO:0007669"/>
    <property type="project" value="UniProtKB-KW"/>
</dbReference>
<dbReference type="Gene3D" id="3.40.50.790">
    <property type="match status" value="1"/>
</dbReference>
<name>A0A8J3M3X1_9MICO</name>
<evidence type="ECO:0000313" key="12">
    <source>
        <dbReference type="EMBL" id="GHF14063.1"/>
    </source>
</evidence>
<dbReference type="PIRSF" id="PIRSF002155">
    <property type="entry name" value="Ribosomal_L1"/>
    <property type="match status" value="1"/>
</dbReference>
<accession>A0A8J3M3X1</accession>
<dbReference type="InterPro" id="IPR023673">
    <property type="entry name" value="Ribosomal_uL1_CS"/>
</dbReference>
<proteinExistence type="inferred from homology"/>
<keyword evidence="13" id="KW-1185">Reference proteome</keyword>
<keyword evidence="5 10" id="KW-0810">Translation regulation</keyword>
<evidence type="ECO:0000256" key="9">
    <source>
        <dbReference type="ARBA" id="ARBA00035241"/>
    </source>
</evidence>
<dbReference type="GO" id="GO:0019843">
    <property type="term" value="F:rRNA binding"/>
    <property type="evidence" value="ECO:0007669"/>
    <property type="project" value="UniProtKB-UniRule"/>
</dbReference>
<evidence type="ECO:0000256" key="2">
    <source>
        <dbReference type="ARBA" id="ARBA00022491"/>
    </source>
</evidence>
<comment type="caution">
    <text evidence="12">The sequence shown here is derived from an EMBL/GenBank/DDBJ whole genome shotgun (WGS) entry which is preliminary data.</text>
</comment>
<dbReference type="HAMAP" id="MF_01318_B">
    <property type="entry name" value="Ribosomal_uL1_B"/>
    <property type="match status" value="1"/>
</dbReference>
<evidence type="ECO:0000256" key="8">
    <source>
        <dbReference type="ARBA" id="ARBA00023274"/>
    </source>
</evidence>
<dbReference type="NCBIfam" id="TIGR01169">
    <property type="entry name" value="rplA_bact"/>
    <property type="match status" value="1"/>
</dbReference>
<sequence length="229" mass="23936">MSKHSKAYRAAVEKIEPGKFYAPTEAVEVIRETGSKKFDSTVEVALKLGVDPRKADQMVRGTVILPHGTGKTARVIVFATGPAAEAALAAGADEVGGTELIEKVAAGYTAFDSAVSTPELMGQVGRLGKVLGPRGLMPNPKTGTVTPNPAKAVEEIKGGKIEFRVDKHANVHFVIGKAGFSSDQLGENLKAALDEINRAKPGSSKGRYIQKGSVSTTFGPGIPLDVSVL</sequence>
<reference evidence="12" key="1">
    <citation type="journal article" date="2014" name="Int. J. Syst. Evol. Microbiol.">
        <title>Complete genome sequence of Corynebacterium casei LMG S-19264T (=DSM 44701T), isolated from a smear-ripened cheese.</title>
        <authorList>
            <consortium name="US DOE Joint Genome Institute (JGI-PGF)"/>
            <person name="Walter F."/>
            <person name="Albersmeier A."/>
            <person name="Kalinowski J."/>
            <person name="Ruckert C."/>
        </authorList>
    </citation>
    <scope>NUCLEOTIDE SEQUENCE</scope>
    <source>
        <strain evidence="12">CGMCC 1.16548</strain>
    </source>
</reference>
<organism evidence="12 13">
    <name type="scientific">Pseudolysinimonas yzui</name>
    <dbReference type="NCBI Taxonomy" id="2708254"/>
    <lineage>
        <taxon>Bacteria</taxon>
        <taxon>Bacillati</taxon>
        <taxon>Actinomycetota</taxon>
        <taxon>Actinomycetes</taxon>
        <taxon>Micrococcales</taxon>
        <taxon>Microbacteriaceae</taxon>
        <taxon>Pseudolysinimonas</taxon>
    </lineage>
</organism>
<evidence type="ECO:0000313" key="13">
    <source>
        <dbReference type="Proteomes" id="UP000617531"/>
    </source>
</evidence>
<dbReference type="GO" id="GO:0003735">
    <property type="term" value="F:structural constituent of ribosome"/>
    <property type="evidence" value="ECO:0007669"/>
    <property type="project" value="InterPro"/>
</dbReference>
<evidence type="ECO:0000256" key="11">
    <source>
        <dbReference type="RuleBase" id="RU000659"/>
    </source>
</evidence>
<protein>
    <recommendedName>
        <fullName evidence="9 10">Large ribosomal subunit protein uL1</fullName>
    </recommendedName>
</protein>
<dbReference type="InterPro" id="IPR023674">
    <property type="entry name" value="Ribosomal_uL1-like"/>
</dbReference>
<comment type="similarity">
    <text evidence="1 10 11">Belongs to the universal ribosomal protein uL1 family.</text>
</comment>
<dbReference type="EMBL" id="BNAI01000002">
    <property type="protein sequence ID" value="GHF14063.1"/>
    <property type="molecule type" value="Genomic_DNA"/>
</dbReference>
<dbReference type="SUPFAM" id="SSF56808">
    <property type="entry name" value="Ribosomal protein L1"/>
    <property type="match status" value="1"/>
</dbReference>
<evidence type="ECO:0000256" key="6">
    <source>
        <dbReference type="ARBA" id="ARBA00022884"/>
    </source>
</evidence>
<comment type="subunit">
    <text evidence="10">Part of the 50S ribosomal subunit.</text>
</comment>
<evidence type="ECO:0000256" key="5">
    <source>
        <dbReference type="ARBA" id="ARBA00022845"/>
    </source>
</evidence>
<gene>
    <name evidence="10 12" type="primary">rplA</name>
    <name evidence="12" type="ORF">GCM10011600_13740</name>
</gene>
<keyword evidence="2 10" id="KW-0678">Repressor</keyword>
<evidence type="ECO:0000256" key="1">
    <source>
        <dbReference type="ARBA" id="ARBA00010531"/>
    </source>
</evidence>
<keyword evidence="8 10" id="KW-0687">Ribonucleoprotein</keyword>
<comment type="function">
    <text evidence="10">Protein L1 is also a translational repressor protein, it controls the translation of the L11 operon by binding to its mRNA.</text>
</comment>
<dbReference type="PANTHER" id="PTHR36427">
    <property type="entry name" value="54S RIBOSOMAL PROTEIN L1, MITOCHONDRIAL"/>
    <property type="match status" value="1"/>
</dbReference>
<evidence type="ECO:0000256" key="4">
    <source>
        <dbReference type="ARBA" id="ARBA00022730"/>
    </source>
</evidence>
<keyword evidence="6 10" id="KW-0694">RNA-binding</keyword>
<evidence type="ECO:0000256" key="3">
    <source>
        <dbReference type="ARBA" id="ARBA00022555"/>
    </source>
</evidence>
<dbReference type="InterPro" id="IPR016095">
    <property type="entry name" value="Ribosomal_uL1_3-a/b-sand"/>
</dbReference>
<dbReference type="GO" id="GO:0006417">
    <property type="term" value="P:regulation of translation"/>
    <property type="evidence" value="ECO:0007669"/>
    <property type="project" value="UniProtKB-KW"/>
</dbReference>
<reference evidence="12" key="2">
    <citation type="submission" date="2020-09" db="EMBL/GenBank/DDBJ databases">
        <authorList>
            <person name="Sun Q."/>
            <person name="Zhou Y."/>
        </authorList>
    </citation>
    <scope>NUCLEOTIDE SEQUENCE</scope>
    <source>
        <strain evidence="12">CGMCC 1.16548</strain>
    </source>
</reference>
<keyword evidence="3 10" id="KW-0820">tRNA-binding</keyword>
<dbReference type="Proteomes" id="UP000617531">
    <property type="component" value="Unassembled WGS sequence"/>
</dbReference>
<dbReference type="InterPro" id="IPR028364">
    <property type="entry name" value="Ribosomal_uL1/biogenesis"/>
</dbReference>
<dbReference type="AlphaFoldDB" id="A0A8J3M3X1"/>
<evidence type="ECO:0000256" key="10">
    <source>
        <dbReference type="HAMAP-Rule" id="MF_01318"/>
    </source>
</evidence>
<evidence type="ECO:0000256" key="7">
    <source>
        <dbReference type="ARBA" id="ARBA00022980"/>
    </source>
</evidence>
<dbReference type="RefSeq" id="WP_191282733.1">
    <property type="nucleotide sequence ID" value="NZ_BNAI01000002.1"/>
</dbReference>
<dbReference type="InterPro" id="IPR005878">
    <property type="entry name" value="Ribosom_uL1_bac-type"/>
</dbReference>
<dbReference type="Gene3D" id="3.30.190.20">
    <property type="match status" value="1"/>
</dbReference>
<keyword evidence="7 10" id="KW-0689">Ribosomal protein</keyword>